<dbReference type="GO" id="GO:0006313">
    <property type="term" value="P:DNA transposition"/>
    <property type="evidence" value="ECO:0007669"/>
    <property type="project" value="UniProtKB-UniRule"/>
</dbReference>
<dbReference type="SUPFAM" id="SSF56349">
    <property type="entry name" value="DNA breaking-rejoining enzymes"/>
    <property type="match status" value="1"/>
</dbReference>
<name>A0A7M1SYG1_9MICO</name>
<evidence type="ECO:0000259" key="11">
    <source>
        <dbReference type="PROSITE" id="PS51900"/>
    </source>
</evidence>
<evidence type="ECO:0000256" key="1">
    <source>
        <dbReference type="ARBA" id="ARBA00004496"/>
    </source>
</evidence>
<feature type="domain" description="Tyr recombinase" evidence="10">
    <location>
        <begin position="125"/>
        <end position="316"/>
    </location>
</feature>
<dbReference type="CDD" id="cd00798">
    <property type="entry name" value="INT_XerDC_C"/>
    <property type="match status" value="1"/>
</dbReference>
<dbReference type="InterPro" id="IPR011010">
    <property type="entry name" value="DNA_brk_join_enz"/>
</dbReference>
<dbReference type="Pfam" id="PF00589">
    <property type="entry name" value="Phage_integrase"/>
    <property type="match status" value="1"/>
</dbReference>
<dbReference type="PROSITE" id="PS51900">
    <property type="entry name" value="CB"/>
    <property type="match status" value="1"/>
</dbReference>
<protein>
    <recommendedName>
        <fullName evidence="9">Tyrosine recombinase XerC</fullName>
    </recommendedName>
</protein>
<evidence type="ECO:0000313" key="12">
    <source>
        <dbReference type="EMBL" id="QOR72077.1"/>
    </source>
</evidence>
<comment type="subcellular location">
    <subcellularLocation>
        <location evidence="1 9">Cytoplasm</location>
    </subcellularLocation>
</comment>
<keyword evidence="5 9" id="KW-0229">DNA integration</keyword>
<dbReference type="InterPro" id="IPR050090">
    <property type="entry name" value="Tyrosine_recombinase_XerCD"/>
</dbReference>
<keyword evidence="3 9" id="KW-0132">Cell division</keyword>
<dbReference type="GO" id="GO:0051301">
    <property type="term" value="P:cell division"/>
    <property type="evidence" value="ECO:0007669"/>
    <property type="project" value="UniProtKB-KW"/>
</dbReference>
<dbReference type="Gene3D" id="1.10.443.10">
    <property type="entry name" value="Intergrase catalytic core"/>
    <property type="match status" value="1"/>
</dbReference>
<dbReference type="Proteomes" id="UP000593758">
    <property type="component" value="Chromosome"/>
</dbReference>
<dbReference type="PANTHER" id="PTHR30349:SF77">
    <property type="entry name" value="TYROSINE RECOMBINASE XERC"/>
    <property type="match status" value="1"/>
</dbReference>
<dbReference type="InterPro" id="IPR002104">
    <property type="entry name" value="Integrase_catalytic"/>
</dbReference>
<evidence type="ECO:0000256" key="5">
    <source>
        <dbReference type="ARBA" id="ARBA00022908"/>
    </source>
</evidence>
<comment type="subunit">
    <text evidence="9">Forms a cyclic heterotetrameric complex composed of two molecules of XerC and two molecules of XerD.</text>
</comment>
<dbReference type="Pfam" id="PF02899">
    <property type="entry name" value="Phage_int_SAM_1"/>
    <property type="match status" value="1"/>
</dbReference>
<evidence type="ECO:0000256" key="8">
    <source>
        <dbReference type="ARBA" id="ARBA00023306"/>
    </source>
</evidence>
<dbReference type="InterPro" id="IPR004107">
    <property type="entry name" value="Integrase_SAM-like_N"/>
</dbReference>
<keyword evidence="6 9" id="KW-0238">DNA-binding</keyword>
<dbReference type="InterPro" id="IPR013762">
    <property type="entry name" value="Integrase-like_cat_sf"/>
</dbReference>
<dbReference type="SUPFAM" id="SSF47823">
    <property type="entry name" value="lambda integrase-like, N-terminal domain"/>
    <property type="match status" value="1"/>
</dbReference>
<organism evidence="12 13">
    <name type="scientific">Ruania alkalisoli</name>
    <dbReference type="NCBI Taxonomy" id="2779775"/>
    <lineage>
        <taxon>Bacteria</taxon>
        <taxon>Bacillati</taxon>
        <taxon>Actinomycetota</taxon>
        <taxon>Actinomycetes</taxon>
        <taxon>Micrococcales</taxon>
        <taxon>Ruaniaceae</taxon>
        <taxon>Ruania</taxon>
    </lineage>
</organism>
<feature type="active site" evidence="9">
    <location>
        <position position="173"/>
    </location>
</feature>
<dbReference type="GO" id="GO:0005737">
    <property type="term" value="C:cytoplasm"/>
    <property type="evidence" value="ECO:0007669"/>
    <property type="project" value="UniProtKB-SubCell"/>
</dbReference>
<evidence type="ECO:0000256" key="3">
    <source>
        <dbReference type="ARBA" id="ARBA00022618"/>
    </source>
</evidence>
<dbReference type="InterPro" id="IPR044068">
    <property type="entry name" value="CB"/>
</dbReference>
<sequence length="322" mass="34798">MAVHERDRIPQRPGDARLLDAFEAALVAQRGHSEHTVRAYLADLRSLLTVLPPRTDVEPETTDLSDLDLSALRGWLAGQSSRGLARATLARRAAAARAFTAWARRAGHLDVDPGLRLQAPRPDSTIPEVLEIGEAAAVLDLARSRTCTEDGQTDPVAVRDWCVLELLYATGVRVAELVGLDIGDVNHHDRLVRVLGKGGKERMVPFGVPAGRALDAWSQVRQEWPVQGPDAGAALFLGLRGARLGSRQVRDLVHRTTAAAGVRDLAPHGLRHSAATHLLAGGSDLRSVQEVLGHASLSTTQRYTHISAERLRSAFSQAHPRA</sequence>
<evidence type="ECO:0000256" key="9">
    <source>
        <dbReference type="HAMAP-Rule" id="MF_01808"/>
    </source>
</evidence>
<dbReference type="GO" id="GO:0003677">
    <property type="term" value="F:DNA binding"/>
    <property type="evidence" value="ECO:0007669"/>
    <property type="project" value="UniProtKB-UniRule"/>
</dbReference>
<accession>A0A7M1SYG1</accession>
<dbReference type="HAMAP" id="MF_01808">
    <property type="entry name" value="Recomb_XerC_XerD"/>
    <property type="match status" value="1"/>
</dbReference>
<dbReference type="RefSeq" id="WP_193498721.1">
    <property type="nucleotide sequence ID" value="NZ_CP063169.1"/>
</dbReference>
<feature type="active site" evidence="9">
    <location>
        <position position="294"/>
    </location>
</feature>
<reference evidence="12 13" key="1">
    <citation type="submission" date="2020-10" db="EMBL/GenBank/DDBJ databases">
        <title>Haloactinobacterium sp. RN3S43, a bacterium isolated from saline soil.</title>
        <authorList>
            <person name="Sun J.-Q."/>
        </authorList>
    </citation>
    <scope>NUCLEOTIDE SEQUENCE [LARGE SCALE GENOMIC DNA]</scope>
    <source>
        <strain evidence="12 13">RN3S43</strain>
    </source>
</reference>
<dbReference type="AlphaFoldDB" id="A0A7M1SYG1"/>
<feature type="active site" evidence="9">
    <location>
        <position position="271"/>
    </location>
</feature>
<evidence type="ECO:0000256" key="2">
    <source>
        <dbReference type="ARBA" id="ARBA00022490"/>
    </source>
</evidence>
<feature type="domain" description="Core-binding (CB)" evidence="11">
    <location>
        <begin position="13"/>
        <end position="104"/>
    </location>
</feature>
<feature type="active site" evidence="9">
    <location>
        <position position="268"/>
    </location>
</feature>
<dbReference type="PANTHER" id="PTHR30349">
    <property type="entry name" value="PHAGE INTEGRASE-RELATED"/>
    <property type="match status" value="1"/>
</dbReference>
<evidence type="ECO:0000256" key="7">
    <source>
        <dbReference type="ARBA" id="ARBA00023172"/>
    </source>
</evidence>
<evidence type="ECO:0000256" key="6">
    <source>
        <dbReference type="ARBA" id="ARBA00023125"/>
    </source>
</evidence>
<dbReference type="PROSITE" id="PS51898">
    <property type="entry name" value="TYR_RECOMBINASE"/>
    <property type="match status" value="1"/>
</dbReference>
<keyword evidence="8 9" id="KW-0131">Cell cycle</keyword>
<feature type="active site" evidence="9">
    <location>
        <position position="197"/>
    </location>
</feature>
<keyword evidence="13" id="KW-1185">Reference proteome</keyword>
<dbReference type="EMBL" id="CP063169">
    <property type="protein sequence ID" value="QOR72077.1"/>
    <property type="molecule type" value="Genomic_DNA"/>
</dbReference>
<dbReference type="InterPro" id="IPR023009">
    <property type="entry name" value="Tyrosine_recombinase_XerC/XerD"/>
</dbReference>
<keyword evidence="7 9" id="KW-0233">DNA recombination</keyword>
<evidence type="ECO:0000256" key="4">
    <source>
        <dbReference type="ARBA" id="ARBA00022829"/>
    </source>
</evidence>
<comment type="similarity">
    <text evidence="9">Belongs to the 'phage' integrase family. XerC subfamily.</text>
</comment>
<feature type="active site" description="O-(3'-phospho-DNA)-tyrosine intermediate" evidence="9">
    <location>
        <position position="303"/>
    </location>
</feature>
<proteinExistence type="inferred from homology"/>
<keyword evidence="4 9" id="KW-0159">Chromosome partition</keyword>
<keyword evidence="2 9" id="KW-0963">Cytoplasm</keyword>
<dbReference type="KEGG" id="halt:IM660_07500"/>
<dbReference type="InterPro" id="IPR010998">
    <property type="entry name" value="Integrase_recombinase_N"/>
</dbReference>
<gene>
    <name evidence="9" type="primary">xerC</name>
    <name evidence="12" type="ORF">IM660_07500</name>
</gene>
<evidence type="ECO:0000259" key="10">
    <source>
        <dbReference type="PROSITE" id="PS51898"/>
    </source>
</evidence>
<dbReference type="GO" id="GO:0007059">
    <property type="term" value="P:chromosome segregation"/>
    <property type="evidence" value="ECO:0007669"/>
    <property type="project" value="UniProtKB-UniRule"/>
</dbReference>
<dbReference type="Gene3D" id="1.10.150.130">
    <property type="match status" value="1"/>
</dbReference>
<comment type="function">
    <text evidence="9">Site-specific tyrosine recombinase, which acts by catalyzing the cutting and rejoining of the recombining DNA molecules. The XerC-XerD complex is essential to convert dimers of the bacterial chromosome into monomers to permit their segregation at cell division. It also contributes to the segregational stability of plasmids.</text>
</comment>
<dbReference type="GO" id="GO:0009037">
    <property type="term" value="F:tyrosine-based site-specific recombinase activity"/>
    <property type="evidence" value="ECO:0007669"/>
    <property type="project" value="UniProtKB-UniRule"/>
</dbReference>
<evidence type="ECO:0000313" key="13">
    <source>
        <dbReference type="Proteomes" id="UP000593758"/>
    </source>
</evidence>